<comment type="caution">
    <text evidence="3">The sequence shown here is derived from an EMBL/GenBank/DDBJ whole genome shotgun (WGS) entry which is preliminary data.</text>
</comment>
<dbReference type="RefSeq" id="WP_248632620.1">
    <property type="nucleotide sequence ID" value="NZ_JALPTH010000006.1"/>
</dbReference>
<evidence type="ECO:0000313" key="3">
    <source>
        <dbReference type="EMBL" id="MCK8677390.1"/>
    </source>
</evidence>
<dbReference type="CDD" id="cd23451">
    <property type="entry name" value="beta-trefoil_Ricin_laminarinase"/>
    <property type="match status" value="1"/>
</dbReference>
<dbReference type="EMBL" id="JALPTH010000006">
    <property type="protein sequence ID" value="MCK8677390.1"/>
    <property type="molecule type" value="Genomic_DNA"/>
</dbReference>
<dbReference type="InterPro" id="IPR000772">
    <property type="entry name" value="Ricin_B_lectin"/>
</dbReference>
<evidence type="ECO:0000256" key="1">
    <source>
        <dbReference type="SAM" id="SignalP"/>
    </source>
</evidence>
<feature type="domain" description="Ricin B lectin" evidence="2">
    <location>
        <begin position="336"/>
        <end position="462"/>
    </location>
</feature>
<feature type="signal peptide" evidence="1">
    <location>
        <begin position="1"/>
        <end position="28"/>
    </location>
</feature>
<dbReference type="Gene3D" id="2.80.10.50">
    <property type="match status" value="1"/>
</dbReference>
<protein>
    <submittedName>
        <fullName evidence="3">Ricin-type beta-trefoil lectin domain protein</fullName>
    </submittedName>
</protein>
<feature type="chain" id="PRO_5047528970" evidence="1">
    <location>
        <begin position="29"/>
        <end position="462"/>
    </location>
</feature>
<proteinExistence type="predicted"/>
<evidence type="ECO:0000259" key="2">
    <source>
        <dbReference type="SMART" id="SM00458"/>
    </source>
</evidence>
<reference evidence="3 4" key="1">
    <citation type="submission" date="2022-04" db="EMBL/GenBank/DDBJ databases">
        <title>Streptomyces sp. nov. LCR6-01 isolated from Lichen of Dirinaria sp.</title>
        <authorList>
            <person name="Kanchanasin P."/>
            <person name="Tanasupawat S."/>
            <person name="Phongsopitanun W."/>
        </authorList>
    </citation>
    <scope>NUCLEOTIDE SEQUENCE [LARGE SCALE GENOMIC DNA]</scope>
    <source>
        <strain evidence="3 4">LCR6-01</strain>
    </source>
</reference>
<evidence type="ECO:0000313" key="4">
    <source>
        <dbReference type="Proteomes" id="UP001522868"/>
    </source>
</evidence>
<keyword evidence="1" id="KW-0732">Signal</keyword>
<dbReference type="SUPFAM" id="SSF50370">
    <property type="entry name" value="Ricin B-like lectins"/>
    <property type="match status" value="1"/>
</dbReference>
<dbReference type="InterPro" id="IPR035992">
    <property type="entry name" value="Ricin_B-like_lectins"/>
</dbReference>
<dbReference type="PROSITE" id="PS50231">
    <property type="entry name" value="RICIN_B_LECTIN"/>
    <property type="match status" value="1"/>
</dbReference>
<gene>
    <name evidence="3" type="ORF">M1O15_08310</name>
</gene>
<dbReference type="Proteomes" id="UP001522868">
    <property type="component" value="Unassembled WGS sequence"/>
</dbReference>
<dbReference type="Pfam" id="PF00652">
    <property type="entry name" value="Ricin_B_lectin"/>
    <property type="match status" value="1"/>
</dbReference>
<dbReference type="SMART" id="SM00458">
    <property type="entry name" value="RICIN"/>
    <property type="match status" value="1"/>
</dbReference>
<name>A0ABT0I7T6_9ACTN</name>
<keyword evidence="4" id="KW-1185">Reference proteome</keyword>
<accession>A0ABT0I7T6</accession>
<sequence>MKAVRLPLRGALLLPAALLLALLPSAQPAPLPQARPAAAAGSAPVSLLYDPGPAHDCYSMLVEDPPDGDVTPDPARVSSRGCGAFAGTEEFTRNEPTRPTWDLGTYGYGRGQWGRSPGYAFSQTPQNGGASKTVTMTNDATALCRFRETNVSYTYSGAQLRPGPDRRPVTMADGRVDVSYRAKVSQRGGFSCQGGERRALLTTDVILEDSYHGASRPHVISVVHFDPGKFRPVQPDGVMWSTLPKGATECPASGCRVMVRDTEQLTDSTRKAVSVDFSRLFQQYQSHLNPRNLPASAFRLRGVQVVSSNTGSATTTEVSEVDARLTPGAAPRGPLTYGLKGAGGRALCLDDFGNDTTSPAVVSVWECNGGSAQNWTMGRDGTLRVNGLCLDAAGGGTANGTAVQLYTCNGGSHQKWVLGRYDQVYNPASGRCLEVEDASTAPGVARLRLYDCWGGVHQKWRT</sequence>
<organism evidence="3 4">
    <name type="scientific">Streptomyces lichenis</name>
    <dbReference type="NCBI Taxonomy" id="2306967"/>
    <lineage>
        <taxon>Bacteria</taxon>
        <taxon>Bacillati</taxon>
        <taxon>Actinomycetota</taxon>
        <taxon>Actinomycetes</taxon>
        <taxon>Kitasatosporales</taxon>
        <taxon>Streptomycetaceae</taxon>
        <taxon>Streptomyces</taxon>
    </lineage>
</organism>